<dbReference type="InterPro" id="IPR011250">
    <property type="entry name" value="OMP/PagP_B-barrel"/>
</dbReference>
<dbReference type="InterPro" id="IPR027385">
    <property type="entry name" value="Beta-barrel_OMP"/>
</dbReference>
<name>A0ABT3Z8Y2_9HYPH</name>
<evidence type="ECO:0000313" key="5">
    <source>
        <dbReference type="Proteomes" id="UP001073227"/>
    </source>
</evidence>
<feature type="chain" id="PRO_5045053279" evidence="2">
    <location>
        <begin position="23"/>
        <end position="280"/>
    </location>
</feature>
<keyword evidence="5" id="KW-1185">Reference proteome</keyword>
<organism evidence="4 5">
    <name type="scientific">Hoeflea algicola</name>
    <dbReference type="NCBI Taxonomy" id="2983763"/>
    <lineage>
        <taxon>Bacteria</taxon>
        <taxon>Pseudomonadati</taxon>
        <taxon>Pseudomonadota</taxon>
        <taxon>Alphaproteobacteria</taxon>
        <taxon>Hyphomicrobiales</taxon>
        <taxon>Rhizobiaceae</taxon>
        <taxon>Hoeflea</taxon>
    </lineage>
</organism>
<evidence type="ECO:0000256" key="2">
    <source>
        <dbReference type="SAM" id="SignalP"/>
    </source>
</evidence>
<sequence length="280" mass="29678">MLTRIAVTSCIAVLGLAVPTQAADLDDIIYAPDLPVTQPVEIGTGWYLRGDLGYSARTRGAATNYSVFNVGPPAAYAGEQFDTSSLDSNWSGSIGMGYSFTDYLRADLTFDYAEGKFDGTTSSLLSCAGVVGGQCASIDTQDFEQYGFMANAYVDLGTYSGFTPYVGAGAGIARVTWGALTNDQRCVSVVGNVCGAGVAVDSTHAGEETWRFTYALMAGFSYDITKDLKLDLGYRYSKVDGGAQFSYDAVTAAAGAVGVQSYDNGIEKHEIRAGLRYALW</sequence>
<dbReference type="EMBL" id="JAOVZR010000001">
    <property type="protein sequence ID" value="MCY0148202.1"/>
    <property type="molecule type" value="Genomic_DNA"/>
</dbReference>
<dbReference type="Pfam" id="PF13505">
    <property type="entry name" value="OMP_b-brl"/>
    <property type="match status" value="1"/>
</dbReference>
<gene>
    <name evidence="4" type="ORF">OEG84_10880</name>
</gene>
<protein>
    <submittedName>
        <fullName evidence="4">Porin family protein</fullName>
    </submittedName>
</protein>
<feature type="signal peptide" evidence="2">
    <location>
        <begin position="1"/>
        <end position="22"/>
    </location>
</feature>
<comment type="caution">
    <text evidence="4">The sequence shown here is derived from an EMBL/GenBank/DDBJ whole genome shotgun (WGS) entry which is preliminary data.</text>
</comment>
<evidence type="ECO:0000313" key="4">
    <source>
        <dbReference type="EMBL" id="MCY0148202.1"/>
    </source>
</evidence>
<reference evidence="4" key="1">
    <citation type="submission" date="2022-10" db="EMBL/GenBank/DDBJ databases">
        <title>Hoeflea sp. G2-23, isolated from marine algae.</title>
        <authorList>
            <person name="Kristyanto S."/>
            <person name="Kim J.M."/>
            <person name="Jeon C.O."/>
        </authorList>
    </citation>
    <scope>NUCLEOTIDE SEQUENCE</scope>
    <source>
        <strain evidence="4">G2-23</strain>
    </source>
</reference>
<evidence type="ECO:0000256" key="1">
    <source>
        <dbReference type="ARBA" id="ARBA00022729"/>
    </source>
</evidence>
<dbReference type="RefSeq" id="WP_267653776.1">
    <property type="nucleotide sequence ID" value="NZ_JAOVZR010000001.1"/>
</dbReference>
<dbReference type="SUPFAM" id="SSF56925">
    <property type="entry name" value="OMPA-like"/>
    <property type="match status" value="1"/>
</dbReference>
<feature type="domain" description="Outer membrane protein beta-barrel" evidence="3">
    <location>
        <begin position="62"/>
        <end position="254"/>
    </location>
</feature>
<dbReference type="Gene3D" id="2.40.160.20">
    <property type="match status" value="1"/>
</dbReference>
<evidence type="ECO:0000259" key="3">
    <source>
        <dbReference type="Pfam" id="PF13505"/>
    </source>
</evidence>
<proteinExistence type="predicted"/>
<accession>A0ABT3Z8Y2</accession>
<keyword evidence="1 2" id="KW-0732">Signal</keyword>
<dbReference type="Proteomes" id="UP001073227">
    <property type="component" value="Unassembled WGS sequence"/>
</dbReference>